<dbReference type="GO" id="GO:0008270">
    <property type="term" value="F:zinc ion binding"/>
    <property type="evidence" value="ECO:0007669"/>
    <property type="project" value="UniProtKB-UniRule"/>
</dbReference>
<dbReference type="EMBL" id="JACTNZ010000004">
    <property type="protein sequence ID" value="KAG5553082.1"/>
    <property type="molecule type" value="Genomic_DNA"/>
</dbReference>
<comment type="caution">
    <text evidence="8">The sequence shown here is derived from an EMBL/GenBank/DDBJ whole genome shotgun (WGS) entry which is preliminary data.</text>
</comment>
<evidence type="ECO:0000256" key="5">
    <source>
        <dbReference type="PROSITE-ProRule" id="PRU00325"/>
    </source>
</evidence>
<evidence type="ECO:0000256" key="3">
    <source>
        <dbReference type="ARBA" id="ARBA00022771"/>
    </source>
</evidence>
<proteinExistence type="inferred from homology"/>
<comment type="subcellular location">
    <subcellularLocation>
        <location evidence="6">Nucleus</location>
    </subcellularLocation>
</comment>
<dbReference type="PANTHER" id="PTHR31669">
    <property type="entry name" value="PROTEIN FAR1-RELATED SEQUENCE 10-RELATED"/>
    <property type="match status" value="1"/>
</dbReference>
<dbReference type="PROSITE" id="PS50966">
    <property type="entry name" value="ZF_SWIM"/>
    <property type="match status" value="1"/>
</dbReference>
<accession>A0AAV6KKZ9</accession>
<evidence type="ECO:0000259" key="7">
    <source>
        <dbReference type="PROSITE" id="PS50966"/>
    </source>
</evidence>
<keyword evidence="3 5" id="KW-0863">Zinc-finger</keyword>
<keyword evidence="6" id="KW-0539">Nucleus</keyword>
<feature type="domain" description="SWIM-type" evidence="7">
    <location>
        <begin position="83"/>
        <end position="114"/>
    </location>
</feature>
<evidence type="ECO:0000313" key="8">
    <source>
        <dbReference type="EMBL" id="KAG5553082.1"/>
    </source>
</evidence>
<dbReference type="InterPro" id="IPR006564">
    <property type="entry name" value="Znf_PMZ"/>
</dbReference>
<name>A0AAV6KKZ9_9ERIC</name>
<dbReference type="AlphaFoldDB" id="A0AAV6KKZ9"/>
<comment type="function">
    <text evidence="6">Putative transcription activator involved in regulating light control of development.</text>
</comment>
<evidence type="ECO:0000256" key="6">
    <source>
        <dbReference type="RuleBase" id="RU367018"/>
    </source>
</evidence>
<dbReference type="InterPro" id="IPR007527">
    <property type="entry name" value="Znf_SWIM"/>
</dbReference>
<dbReference type="GO" id="GO:0005634">
    <property type="term" value="C:nucleus"/>
    <property type="evidence" value="ECO:0007669"/>
    <property type="project" value="UniProtKB-SubCell"/>
</dbReference>
<keyword evidence="4 6" id="KW-0862">Zinc</keyword>
<dbReference type="GO" id="GO:0006355">
    <property type="term" value="P:regulation of DNA-templated transcription"/>
    <property type="evidence" value="ECO:0007669"/>
    <property type="project" value="UniProtKB-UniRule"/>
</dbReference>
<keyword evidence="2 6" id="KW-0479">Metal-binding</keyword>
<protein>
    <recommendedName>
        <fullName evidence="6">Protein FAR1-RELATED SEQUENCE</fullName>
    </recommendedName>
</protein>
<dbReference type="InterPro" id="IPR031052">
    <property type="entry name" value="FHY3/FAR1"/>
</dbReference>
<dbReference type="SMART" id="SM00575">
    <property type="entry name" value="ZnF_PMZ"/>
    <property type="match status" value="1"/>
</dbReference>
<dbReference type="Proteomes" id="UP000823749">
    <property type="component" value="Chromosome 4"/>
</dbReference>
<sequence length="189" mass="22214">MRVADARAEMATEHSTPVSITALKSLEQNGAEVYTQYIFKLFQDEIQRASPLIVARRVDELRHRLYFIEMYSHPKSKWTVEYYPVDSRMKCCCMMFESFGLPCCHMIMVMKYEHLLVIPRNLLMQRWTRSAQPASQLLTVAQISRTLTHMAQYGILSSGYNLMSFSHAQDSFEDARELEHQMTSWMRKR</sequence>
<comment type="similarity">
    <text evidence="1 6">Belongs to the FHY3/FAR1 family.</text>
</comment>
<evidence type="ECO:0000256" key="1">
    <source>
        <dbReference type="ARBA" id="ARBA00005889"/>
    </source>
</evidence>
<evidence type="ECO:0000256" key="2">
    <source>
        <dbReference type="ARBA" id="ARBA00022723"/>
    </source>
</evidence>
<organism evidence="8 9">
    <name type="scientific">Rhododendron griersonianum</name>
    <dbReference type="NCBI Taxonomy" id="479676"/>
    <lineage>
        <taxon>Eukaryota</taxon>
        <taxon>Viridiplantae</taxon>
        <taxon>Streptophyta</taxon>
        <taxon>Embryophyta</taxon>
        <taxon>Tracheophyta</taxon>
        <taxon>Spermatophyta</taxon>
        <taxon>Magnoliopsida</taxon>
        <taxon>eudicotyledons</taxon>
        <taxon>Gunneridae</taxon>
        <taxon>Pentapetalae</taxon>
        <taxon>asterids</taxon>
        <taxon>Ericales</taxon>
        <taxon>Ericaceae</taxon>
        <taxon>Ericoideae</taxon>
        <taxon>Rhodoreae</taxon>
        <taxon>Rhododendron</taxon>
    </lineage>
</organism>
<evidence type="ECO:0000313" key="9">
    <source>
        <dbReference type="Proteomes" id="UP000823749"/>
    </source>
</evidence>
<gene>
    <name evidence="8" type="ORF">RHGRI_011071</name>
</gene>
<keyword evidence="9" id="KW-1185">Reference proteome</keyword>
<evidence type="ECO:0000256" key="4">
    <source>
        <dbReference type="ARBA" id="ARBA00022833"/>
    </source>
</evidence>
<dbReference type="PANTHER" id="PTHR31669:SF251">
    <property type="entry name" value="PROTEIN FAR1-RELATED SEQUENCE"/>
    <property type="match status" value="1"/>
</dbReference>
<reference evidence="8" key="1">
    <citation type="submission" date="2020-08" db="EMBL/GenBank/DDBJ databases">
        <title>Plant Genome Project.</title>
        <authorList>
            <person name="Zhang R.-G."/>
        </authorList>
    </citation>
    <scope>NUCLEOTIDE SEQUENCE</scope>
    <source>
        <strain evidence="8">WSP0</strain>
        <tissue evidence="8">Leaf</tissue>
    </source>
</reference>